<evidence type="ECO:0000256" key="2">
    <source>
        <dbReference type="ARBA" id="ARBA00003015"/>
    </source>
</evidence>
<dbReference type="RefSeq" id="WP_136411028.1">
    <property type="nucleotide sequence ID" value="NZ_CP039393.1"/>
</dbReference>
<dbReference type="KEGG" id="mgod:E7746_12595"/>
<dbReference type="NCBIfam" id="NF001080">
    <property type="entry name" value="PRK00121.2-2"/>
    <property type="match status" value="1"/>
</dbReference>
<organism evidence="8 9">
    <name type="scientific">Muribaculum gordoncarteri</name>
    <dbReference type="NCBI Taxonomy" id="2530390"/>
    <lineage>
        <taxon>Bacteria</taxon>
        <taxon>Pseudomonadati</taxon>
        <taxon>Bacteroidota</taxon>
        <taxon>Bacteroidia</taxon>
        <taxon>Bacteroidales</taxon>
        <taxon>Muribaculaceae</taxon>
        <taxon>Muribaculum</taxon>
    </lineage>
</organism>
<dbReference type="InterPro" id="IPR029063">
    <property type="entry name" value="SAM-dependent_MTases_sf"/>
</dbReference>
<keyword evidence="5 8" id="KW-0808">Transferase</keyword>
<gene>
    <name evidence="8" type="primary">trmB</name>
    <name evidence="8" type="ORF">E7746_12595</name>
</gene>
<name>A0A4V1D1W8_9BACT</name>
<dbReference type="Gene3D" id="3.40.50.150">
    <property type="entry name" value="Vaccinia Virus protein VP39"/>
    <property type="match status" value="1"/>
</dbReference>
<proteinExistence type="predicted"/>
<dbReference type="OrthoDB" id="9802090at2"/>
<dbReference type="SUPFAM" id="SSF53335">
    <property type="entry name" value="S-adenosyl-L-methionine-dependent methyltransferases"/>
    <property type="match status" value="1"/>
</dbReference>
<reference evidence="8 9" key="1">
    <citation type="submission" date="2019-02" db="EMBL/GenBank/DDBJ databases">
        <title>Isolation and identification of novel species under the genus Muribaculum.</title>
        <authorList>
            <person name="Miyake S."/>
            <person name="Ding Y."/>
            <person name="Low A."/>
            <person name="Soh M."/>
            <person name="Seedorf H."/>
        </authorList>
    </citation>
    <scope>NUCLEOTIDE SEQUENCE [LARGE SCALE GENOMIC DNA]</scope>
    <source>
        <strain evidence="8 9">TLL-A4</strain>
    </source>
</reference>
<dbReference type="Proteomes" id="UP000297031">
    <property type="component" value="Chromosome"/>
</dbReference>
<dbReference type="PROSITE" id="PS51625">
    <property type="entry name" value="SAM_MT_TRMB"/>
    <property type="match status" value="1"/>
</dbReference>
<comment type="catalytic activity">
    <reaction evidence="1">
        <text>guanosine(46) in tRNA + S-adenosyl-L-methionine = N(7)-methylguanosine(46) in tRNA + S-adenosyl-L-homocysteine</text>
        <dbReference type="Rhea" id="RHEA:42708"/>
        <dbReference type="Rhea" id="RHEA-COMP:10188"/>
        <dbReference type="Rhea" id="RHEA-COMP:10189"/>
        <dbReference type="ChEBI" id="CHEBI:57856"/>
        <dbReference type="ChEBI" id="CHEBI:59789"/>
        <dbReference type="ChEBI" id="CHEBI:74269"/>
        <dbReference type="ChEBI" id="CHEBI:74480"/>
        <dbReference type="EC" id="2.1.1.33"/>
    </reaction>
</comment>
<dbReference type="InterPro" id="IPR003358">
    <property type="entry name" value="tRNA_(Gua-N-7)_MeTrfase_Trmb"/>
</dbReference>
<evidence type="ECO:0000313" key="9">
    <source>
        <dbReference type="Proteomes" id="UP000297031"/>
    </source>
</evidence>
<keyword evidence="9" id="KW-1185">Reference proteome</keyword>
<dbReference type="GO" id="GO:0008176">
    <property type="term" value="F:tRNA (guanine(46)-N7)-methyltransferase activity"/>
    <property type="evidence" value="ECO:0007669"/>
    <property type="project" value="UniProtKB-EC"/>
</dbReference>
<evidence type="ECO:0000256" key="6">
    <source>
        <dbReference type="ARBA" id="ARBA00022691"/>
    </source>
</evidence>
<keyword evidence="4 8" id="KW-0489">Methyltransferase</keyword>
<dbReference type="PANTHER" id="PTHR23417">
    <property type="entry name" value="3-DEOXY-D-MANNO-OCTULOSONIC-ACID TRANSFERASE/TRNA GUANINE-N 7 - -METHYLTRANSFERASE"/>
    <property type="match status" value="1"/>
</dbReference>
<dbReference type="GO" id="GO:0043527">
    <property type="term" value="C:tRNA methyltransferase complex"/>
    <property type="evidence" value="ECO:0007669"/>
    <property type="project" value="TreeGrafter"/>
</dbReference>
<dbReference type="EC" id="2.1.1.33" evidence="3"/>
<accession>A0A4V1D1W8</accession>
<protein>
    <recommendedName>
        <fullName evidence="3">tRNA (guanine(46)-N(7))-methyltransferase</fullName>
        <ecNumber evidence="3">2.1.1.33</ecNumber>
    </recommendedName>
</protein>
<dbReference type="EMBL" id="CP039393">
    <property type="protein sequence ID" value="QCD36658.1"/>
    <property type="molecule type" value="Genomic_DNA"/>
</dbReference>
<comment type="function">
    <text evidence="2">Catalyzes the formation of N(7)-methylguanine at position 46 (m7G46) in tRNA.</text>
</comment>
<evidence type="ECO:0000256" key="4">
    <source>
        <dbReference type="ARBA" id="ARBA00022603"/>
    </source>
</evidence>
<evidence type="ECO:0000256" key="1">
    <source>
        <dbReference type="ARBA" id="ARBA00000142"/>
    </source>
</evidence>
<dbReference type="CDD" id="cd02440">
    <property type="entry name" value="AdoMet_MTases"/>
    <property type="match status" value="1"/>
</dbReference>
<evidence type="ECO:0000256" key="3">
    <source>
        <dbReference type="ARBA" id="ARBA00011977"/>
    </source>
</evidence>
<dbReference type="PANTHER" id="PTHR23417:SF14">
    <property type="entry name" value="PENTACOTRIPEPTIDE-REPEAT REGION OF PRORP DOMAIN-CONTAINING PROTEIN"/>
    <property type="match status" value="1"/>
</dbReference>
<sequence>MGKNKLKKFNDMATMDCVFQYPFGVLKESGFPMKGSWRRDYFHNYNPIVLELGCGKGEYTVGLAERFPDRNFIGIDIKGARMWTGACQVRERGMKNAAFLRTNIELLPYFFAPDEVDEIWITFPDPQMKKVTKRLTGTRFLGLYRQVMKDGGMINLKSDSPFLYTYTRLMTQLNGFEVITDTDDLYHDASVGGDILGIRTFYEQQWLDRGLTIKYIAWKLDRETPLQEPDVEIEHDTYRSFSRGELQCPELCNNPEVRPKGSQSEK</sequence>
<dbReference type="AlphaFoldDB" id="A0A4V1D1W8"/>
<evidence type="ECO:0000313" key="8">
    <source>
        <dbReference type="EMBL" id="QCD36658.1"/>
    </source>
</evidence>
<dbReference type="Pfam" id="PF02390">
    <property type="entry name" value="Methyltransf_4"/>
    <property type="match status" value="1"/>
</dbReference>
<keyword evidence="7" id="KW-0819">tRNA processing</keyword>
<evidence type="ECO:0000256" key="5">
    <source>
        <dbReference type="ARBA" id="ARBA00022679"/>
    </source>
</evidence>
<keyword evidence="6" id="KW-0949">S-adenosyl-L-methionine</keyword>
<evidence type="ECO:0000256" key="7">
    <source>
        <dbReference type="ARBA" id="ARBA00022694"/>
    </source>
</evidence>